<keyword evidence="2" id="KW-1185">Reference proteome</keyword>
<protein>
    <submittedName>
        <fullName evidence="1">Uncharacterized protein</fullName>
    </submittedName>
</protein>
<sequence>MHRNVYWQARILGRCSHRLSTRVNTLGRECVRQVGERESSWSGTMSRENSLVCRICQSTEGLRTPLLSGEVAHTVPGRDYCGLCGHQYPVSRNLPPPPPQSFCAGLRAWFTHDNVFCNLLLDFCMVLLWRETFPTPSRDF</sequence>
<gene>
    <name evidence="1" type="ORF">PR048_014438</name>
</gene>
<name>A0ABQ9HE81_9NEOP</name>
<proteinExistence type="predicted"/>
<comment type="caution">
    <text evidence="1">The sequence shown here is derived from an EMBL/GenBank/DDBJ whole genome shotgun (WGS) entry which is preliminary data.</text>
</comment>
<reference evidence="1 2" key="1">
    <citation type="submission" date="2023-02" db="EMBL/GenBank/DDBJ databases">
        <title>LHISI_Scaffold_Assembly.</title>
        <authorList>
            <person name="Stuart O.P."/>
            <person name="Cleave R."/>
            <person name="Magrath M.J.L."/>
            <person name="Mikheyev A.S."/>
        </authorList>
    </citation>
    <scope>NUCLEOTIDE SEQUENCE [LARGE SCALE GENOMIC DNA]</scope>
    <source>
        <strain evidence="1">Daus_M_001</strain>
        <tissue evidence="1">Leg muscle</tissue>
    </source>
</reference>
<dbReference type="Proteomes" id="UP001159363">
    <property type="component" value="Chromosome 4"/>
</dbReference>
<dbReference type="EMBL" id="JARBHB010000005">
    <property type="protein sequence ID" value="KAJ8882626.1"/>
    <property type="molecule type" value="Genomic_DNA"/>
</dbReference>
<evidence type="ECO:0000313" key="2">
    <source>
        <dbReference type="Proteomes" id="UP001159363"/>
    </source>
</evidence>
<evidence type="ECO:0000313" key="1">
    <source>
        <dbReference type="EMBL" id="KAJ8882626.1"/>
    </source>
</evidence>
<organism evidence="1 2">
    <name type="scientific">Dryococelus australis</name>
    <dbReference type="NCBI Taxonomy" id="614101"/>
    <lineage>
        <taxon>Eukaryota</taxon>
        <taxon>Metazoa</taxon>
        <taxon>Ecdysozoa</taxon>
        <taxon>Arthropoda</taxon>
        <taxon>Hexapoda</taxon>
        <taxon>Insecta</taxon>
        <taxon>Pterygota</taxon>
        <taxon>Neoptera</taxon>
        <taxon>Polyneoptera</taxon>
        <taxon>Phasmatodea</taxon>
        <taxon>Verophasmatodea</taxon>
        <taxon>Anareolatae</taxon>
        <taxon>Phasmatidae</taxon>
        <taxon>Eurycanthinae</taxon>
        <taxon>Dryococelus</taxon>
    </lineage>
</organism>
<accession>A0ABQ9HE81</accession>